<accession>A0A326TXI3</accession>
<name>A0A326TXI3_THEHA</name>
<evidence type="ECO:0000313" key="3">
    <source>
        <dbReference type="EMBL" id="PZW21113.1"/>
    </source>
</evidence>
<dbReference type="InterPro" id="IPR017894">
    <property type="entry name" value="HTH_IS21_transposase_type"/>
</dbReference>
<dbReference type="AlphaFoldDB" id="A0A326TXI3"/>
<comment type="caution">
    <text evidence="3">The sequence shown here is derived from an EMBL/GenBank/DDBJ whole genome shotgun (WGS) entry which is preliminary data.</text>
</comment>
<evidence type="ECO:0000256" key="1">
    <source>
        <dbReference type="SAM" id="MobiDB-lite"/>
    </source>
</evidence>
<evidence type="ECO:0000313" key="4">
    <source>
        <dbReference type="Proteomes" id="UP000248806"/>
    </source>
</evidence>
<dbReference type="Proteomes" id="UP000248806">
    <property type="component" value="Unassembled WGS sequence"/>
</dbReference>
<protein>
    <recommendedName>
        <fullName evidence="2">HTH IS21-type domain-containing protein</fullName>
    </recommendedName>
</protein>
<dbReference type="InterPro" id="IPR009057">
    <property type="entry name" value="Homeodomain-like_sf"/>
</dbReference>
<sequence>MSKAVNYTSCDEQEVGTLLKQFPALEIVSRDRGGCYAKAIRLGTPAAQQVLDRWHLIRNLCEQFQKILAKELPLLHQAGRAVAAQQPPDPAPVPSASVPRERRKPPRRAPMAIGPQRAWQLAMFERVHALAREGVRGSEIARQLQISPSTVHKYLKQEQLADRRHSPRPFLAEPYRAFLEQRLHAGPVQVRTLWHELQAQGFTGSYKSVWNLVRTLPSPPHHPPAVSPQPVRRPAVSPSTPPRHERKVVSIPNTPEAQRKRIKWMQSRGWGYVGFEAFGGFLGETNLLVLVKPLTNLLRFRRPQK</sequence>
<evidence type="ECO:0000259" key="2">
    <source>
        <dbReference type="PROSITE" id="PS50531"/>
    </source>
</evidence>
<feature type="region of interest" description="Disordered" evidence="1">
    <location>
        <begin position="220"/>
        <end position="246"/>
    </location>
</feature>
<dbReference type="Gene3D" id="1.10.10.60">
    <property type="entry name" value="Homeodomain-like"/>
    <property type="match status" value="1"/>
</dbReference>
<dbReference type="OrthoDB" id="143175at2"/>
<dbReference type="EMBL" id="QKUF01000036">
    <property type="protein sequence ID" value="PZW21113.1"/>
    <property type="molecule type" value="Genomic_DNA"/>
</dbReference>
<reference evidence="3 4" key="1">
    <citation type="submission" date="2018-06" db="EMBL/GenBank/DDBJ databases">
        <title>Genomic Encyclopedia of Archaeal and Bacterial Type Strains, Phase II (KMG-II): from individual species to whole genera.</title>
        <authorList>
            <person name="Goeker M."/>
        </authorList>
    </citation>
    <scope>NUCLEOTIDE SEQUENCE [LARGE SCALE GENOMIC DNA]</scope>
    <source>
        <strain evidence="3 4">ATCC BAA-1881</strain>
    </source>
</reference>
<feature type="domain" description="HTH IS21-type" evidence="2">
    <location>
        <begin position="122"/>
        <end position="183"/>
    </location>
</feature>
<organism evidence="3 4">
    <name type="scientific">Thermosporothrix hazakensis</name>
    <dbReference type="NCBI Taxonomy" id="644383"/>
    <lineage>
        <taxon>Bacteria</taxon>
        <taxon>Bacillati</taxon>
        <taxon>Chloroflexota</taxon>
        <taxon>Ktedonobacteria</taxon>
        <taxon>Ktedonobacterales</taxon>
        <taxon>Thermosporotrichaceae</taxon>
        <taxon>Thermosporothrix</taxon>
    </lineage>
</organism>
<keyword evidence="4" id="KW-1185">Reference proteome</keyword>
<feature type="region of interest" description="Disordered" evidence="1">
    <location>
        <begin position="80"/>
        <end position="111"/>
    </location>
</feature>
<gene>
    <name evidence="3" type="ORF">EI42_05649</name>
</gene>
<dbReference type="PROSITE" id="PS50531">
    <property type="entry name" value="HTH_IS21"/>
    <property type="match status" value="1"/>
</dbReference>
<dbReference type="RefSeq" id="WP_111325887.1">
    <property type="nucleotide sequence ID" value="NZ_BIFX01000002.1"/>
</dbReference>
<proteinExistence type="predicted"/>
<dbReference type="SUPFAM" id="SSF46689">
    <property type="entry name" value="Homeodomain-like"/>
    <property type="match status" value="1"/>
</dbReference>